<dbReference type="AlphaFoldDB" id="A0A6C0JPR2"/>
<dbReference type="EMBL" id="MN740667">
    <property type="protein sequence ID" value="QHU06690.1"/>
    <property type="molecule type" value="Genomic_DNA"/>
</dbReference>
<organism evidence="1">
    <name type="scientific">viral metagenome</name>
    <dbReference type="NCBI Taxonomy" id="1070528"/>
    <lineage>
        <taxon>unclassified sequences</taxon>
        <taxon>metagenomes</taxon>
        <taxon>organismal metagenomes</taxon>
    </lineage>
</organism>
<sequence>MGAKQSQFIVWGPTSVNIYENTRTSKKVMFIGDKHQIPKEKPGISLNEMFGKIKVNKDIGFITEGCANSICLRDEEIDNCMKRAQVCKVIKTKFTTLWGDYREKTSIYDMHNSTVRLNIYLTMFRYKWNEAVRKDPEMLGRMQEIVVESVKAVLPAYKKISTWEGKDLVKNVMKEYPGFMKRLAKLSDIDKQNIFRYLNKSIYKGISKQEFNNIYNQKKALMVPTIRGIFTSFKEGTRIKDADYNQYLSVISYMKKTTHDINDAIFEAYMIMLVISTDFKRYIIHAGALHIYNLEEWFQSTLGYKEYFKSRSVSNLSQAVDIGGLQFV</sequence>
<proteinExistence type="predicted"/>
<name>A0A6C0JPR2_9ZZZZ</name>
<evidence type="ECO:0000313" key="1">
    <source>
        <dbReference type="EMBL" id="QHU06690.1"/>
    </source>
</evidence>
<protein>
    <submittedName>
        <fullName evidence="1">Uncharacterized protein</fullName>
    </submittedName>
</protein>
<reference evidence="1" key="1">
    <citation type="journal article" date="2020" name="Nature">
        <title>Giant virus diversity and host interactions through global metagenomics.</title>
        <authorList>
            <person name="Schulz F."/>
            <person name="Roux S."/>
            <person name="Paez-Espino D."/>
            <person name="Jungbluth S."/>
            <person name="Walsh D.A."/>
            <person name="Denef V.J."/>
            <person name="McMahon K.D."/>
            <person name="Konstantinidis K.T."/>
            <person name="Eloe-Fadrosh E.A."/>
            <person name="Kyrpides N.C."/>
            <person name="Woyke T."/>
        </authorList>
    </citation>
    <scope>NUCLEOTIDE SEQUENCE</scope>
    <source>
        <strain evidence="1">GVMAG-S-1038524-41</strain>
    </source>
</reference>
<accession>A0A6C0JPR2</accession>